<dbReference type="InterPro" id="IPR002401">
    <property type="entry name" value="Cyt_P450_E_grp-I"/>
</dbReference>
<evidence type="ECO:0000256" key="12">
    <source>
        <dbReference type="ARBA" id="ARBA00023136"/>
    </source>
</evidence>
<evidence type="ECO:0000256" key="9">
    <source>
        <dbReference type="ARBA" id="ARBA00023002"/>
    </source>
</evidence>
<dbReference type="InterPro" id="IPR017972">
    <property type="entry name" value="Cyt_P450_CS"/>
</dbReference>
<keyword evidence="16" id="KW-1185">Reference proteome</keyword>
<evidence type="ECO:0000256" key="6">
    <source>
        <dbReference type="ARBA" id="ARBA00022723"/>
    </source>
</evidence>
<dbReference type="SUPFAM" id="SSF48264">
    <property type="entry name" value="Cytochrome P450"/>
    <property type="match status" value="1"/>
</dbReference>
<dbReference type="PRINTS" id="PR00463">
    <property type="entry name" value="EP450I"/>
</dbReference>
<keyword evidence="9 14" id="KW-0560">Oxidoreductase</keyword>
<dbReference type="CDD" id="cd11055">
    <property type="entry name" value="CYP3A-like"/>
    <property type="match status" value="1"/>
</dbReference>
<keyword evidence="8" id="KW-0492">Microsome</keyword>
<dbReference type="FunFam" id="1.10.630.10:FF:000042">
    <property type="entry name" value="Cytochrome P450"/>
    <property type="match status" value="1"/>
</dbReference>
<dbReference type="Gene3D" id="1.10.630.10">
    <property type="entry name" value="Cytochrome P450"/>
    <property type="match status" value="1"/>
</dbReference>
<evidence type="ECO:0008006" key="17">
    <source>
        <dbReference type="Google" id="ProtNLM"/>
    </source>
</evidence>
<dbReference type="InterPro" id="IPR036396">
    <property type="entry name" value="Cyt_P450_sf"/>
</dbReference>
<keyword evidence="6 13" id="KW-0479">Metal-binding</keyword>
<protein>
    <recommendedName>
        <fullName evidence="17">Cytochrome</fullName>
    </recommendedName>
</protein>
<dbReference type="InterPro" id="IPR001128">
    <property type="entry name" value="Cyt_P450"/>
</dbReference>
<comment type="similarity">
    <text evidence="4 14">Belongs to the cytochrome P450 family.</text>
</comment>
<dbReference type="GO" id="GO:0004497">
    <property type="term" value="F:monooxygenase activity"/>
    <property type="evidence" value="ECO:0007669"/>
    <property type="project" value="UniProtKB-KW"/>
</dbReference>
<evidence type="ECO:0000256" key="2">
    <source>
        <dbReference type="ARBA" id="ARBA00004174"/>
    </source>
</evidence>
<proteinExistence type="inferred from homology"/>
<evidence type="ECO:0000256" key="11">
    <source>
        <dbReference type="ARBA" id="ARBA00023033"/>
    </source>
</evidence>
<gene>
    <name evidence="15" type="ORF">V5799_007316</name>
</gene>
<dbReference type="Pfam" id="PF00067">
    <property type="entry name" value="p450"/>
    <property type="match status" value="1"/>
</dbReference>
<keyword evidence="10 13" id="KW-0408">Iron</keyword>
<evidence type="ECO:0000313" key="16">
    <source>
        <dbReference type="Proteomes" id="UP001321473"/>
    </source>
</evidence>
<comment type="cofactor">
    <cofactor evidence="1 13">
        <name>heme</name>
        <dbReference type="ChEBI" id="CHEBI:30413"/>
    </cofactor>
</comment>
<comment type="subcellular location">
    <subcellularLocation>
        <location evidence="3">Endoplasmic reticulum membrane</location>
        <topology evidence="3">Peripheral membrane protein</topology>
    </subcellularLocation>
    <subcellularLocation>
        <location evidence="2">Microsome membrane</location>
        <topology evidence="2">Peripheral membrane protein</topology>
    </subcellularLocation>
</comment>
<evidence type="ECO:0000256" key="13">
    <source>
        <dbReference type="PIRSR" id="PIRSR602401-1"/>
    </source>
</evidence>
<evidence type="ECO:0000256" key="1">
    <source>
        <dbReference type="ARBA" id="ARBA00001971"/>
    </source>
</evidence>
<evidence type="ECO:0000256" key="5">
    <source>
        <dbReference type="ARBA" id="ARBA00022617"/>
    </source>
</evidence>
<comment type="caution">
    <text evidence="15">The sequence shown here is derived from an EMBL/GenBank/DDBJ whole genome shotgun (WGS) entry which is preliminary data.</text>
</comment>
<evidence type="ECO:0000256" key="7">
    <source>
        <dbReference type="ARBA" id="ARBA00022824"/>
    </source>
</evidence>
<keyword evidence="5 13" id="KW-0349">Heme</keyword>
<keyword evidence="7" id="KW-0256">Endoplasmic reticulum</keyword>
<organism evidence="15 16">
    <name type="scientific">Amblyomma americanum</name>
    <name type="common">Lone star tick</name>
    <dbReference type="NCBI Taxonomy" id="6943"/>
    <lineage>
        <taxon>Eukaryota</taxon>
        <taxon>Metazoa</taxon>
        <taxon>Ecdysozoa</taxon>
        <taxon>Arthropoda</taxon>
        <taxon>Chelicerata</taxon>
        <taxon>Arachnida</taxon>
        <taxon>Acari</taxon>
        <taxon>Parasitiformes</taxon>
        <taxon>Ixodida</taxon>
        <taxon>Ixodoidea</taxon>
        <taxon>Ixodidae</taxon>
        <taxon>Amblyomminae</taxon>
        <taxon>Amblyomma</taxon>
    </lineage>
</organism>
<keyword evidence="11 14" id="KW-0503">Monooxygenase</keyword>
<reference evidence="15 16" key="1">
    <citation type="journal article" date="2023" name="Arcadia Sci">
        <title>De novo assembly of a long-read Amblyomma americanum tick genome.</title>
        <authorList>
            <person name="Chou S."/>
            <person name="Poskanzer K.E."/>
            <person name="Rollins M."/>
            <person name="Thuy-Boun P.S."/>
        </authorList>
    </citation>
    <scope>NUCLEOTIDE SEQUENCE [LARGE SCALE GENOMIC DNA]</scope>
    <source>
        <strain evidence="15">F_SG_1</strain>
        <tissue evidence="15">Salivary glands</tissue>
    </source>
</reference>
<accession>A0AAQ4DTW3</accession>
<dbReference type="PROSITE" id="PS00086">
    <property type="entry name" value="CYTOCHROME_P450"/>
    <property type="match status" value="1"/>
</dbReference>
<dbReference type="GO" id="GO:0005789">
    <property type="term" value="C:endoplasmic reticulum membrane"/>
    <property type="evidence" value="ECO:0007669"/>
    <property type="project" value="UniProtKB-SubCell"/>
</dbReference>
<evidence type="ECO:0000256" key="14">
    <source>
        <dbReference type="RuleBase" id="RU000461"/>
    </source>
</evidence>
<dbReference type="EMBL" id="JARKHS020026888">
    <property type="protein sequence ID" value="KAK8765903.1"/>
    <property type="molecule type" value="Genomic_DNA"/>
</dbReference>
<evidence type="ECO:0000256" key="8">
    <source>
        <dbReference type="ARBA" id="ARBA00022848"/>
    </source>
</evidence>
<sequence length="537" mass="61169">MLEVFVLSFLIAFTTWFVIQRKRRLSFFKDIGIPGPPPSFISGNLSELIRKGSARAIQEWLDKYGDYVGFYNGAFPVLIAKDPELIKKIQIKDFGNFHSRGVTSGFARVHPVNKQNLVNTPGDHWKEMRSLLTPAFSTSNMKKMAGLMDDCTNEFLGVLKKFHSQNKVFEARELFQRLTADVIVRSAFGMKSDLQQKTGKNSTAESLLQDSLESFKQFRTAWRSYLTASFPEFTPLWKLILTFGSRYDKTPTDNIIDDITPVIQFRRGNREAARTDILQLMLNAEVEEGAPVNVHSLAINDDAESTSEESEPSKVRMGKKKRFLSNAEIVANGLVFFIAGFETTGTAMSFMAYLLAKHQDIQDRLREEVLAVLERDVRGAFTYDNVFGIKYLDQVISESLRYYSPVVGFTTRACASDYEHNGITIPAGLSILIPNYHMSHDPTFWEKPDQFDPERFSTENKGQIDPMVYQPFGQGPRNCIGMRFAQLEMKLTMAKALAKYKFVLDDRHVKEKDLQIGSSFIFAYPENGIWLRVEDIQ</sequence>
<keyword evidence="12" id="KW-0472">Membrane</keyword>
<dbReference type="PANTHER" id="PTHR24292:SF102">
    <property type="entry name" value="CYTOCHROME P450 FAMILY-RELATED"/>
    <property type="match status" value="1"/>
</dbReference>
<evidence type="ECO:0000256" key="3">
    <source>
        <dbReference type="ARBA" id="ARBA00004406"/>
    </source>
</evidence>
<name>A0AAQ4DTW3_AMBAM</name>
<feature type="binding site" description="axial binding residue" evidence="13">
    <location>
        <position position="479"/>
    </location>
    <ligand>
        <name>heme</name>
        <dbReference type="ChEBI" id="CHEBI:30413"/>
    </ligand>
    <ligandPart>
        <name>Fe</name>
        <dbReference type="ChEBI" id="CHEBI:18248"/>
    </ligandPart>
</feature>
<evidence type="ECO:0000256" key="4">
    <source>
        <dbReference type="ARBA" id="ARBA00010617"/>
    </source>
</evidence>
<dbReference type="PANTHER" id="PTHR24292">
    <property type="entry name" value="CYTOCHROME P450"/>
    <property type="match status" value="1"/>
</dbReference>
<dbReference type="Proteomes" id="UP001321473">
    <property type="component" value="Unassembled WGS sequence"/>
</dbReference>
<dbReference type="AlphaFoldDB" id="A0AAQ4DTW3"/>
<evidence type="ECO:0000256" key="10">
    <source>
        <dbReference type="ARBA" id="ARBA00023004"/>
    </source>
</evidence>
<dbReference type="GO" id="GO:0020037">
    <property type="term" value="F:heme binding"/>
    <property type="evidence" value="ECO:0007669"/>
    <property type="project" value="InterPro"/>
</dbReference>
<dbReference type="PRINTS" id="PR00385">
    <property type="entry name" value="P450"/>
</dbReference>
<evidence type="ECO:0000313" key="15">
    <source>
        <dbReference type="EMBL" id="KAK8765903.1"/>
    </source>
</evidence>
<dbReference type="InterPro" id="IPR050476">
    <property type="entry name" value="Insect_CytP450_Detox"/>
</dbReference>
<dbReference type="GO" id="GO:0016705">
    <property type="term" value="F:oxidoreductase activity, acting on paired donors, with incorporation or reduction of molecular oxygen"/>
    <property type="evidence" value="ECO:0007669"/>
    <property type="project" value="InterPro"/>
</dbReference>
<dbReference type="GO" id="GO:0005506">
    <property type="term" value="F:iron ion binding"/>
    <property type="evidence" value="ECO:0007669"/>
    <property type="project" value="InterPro"/>
</dbReference>